<feature type="transmembrane region" description="Helical" evidence="1">
    <location>
        <begin position="95"/>
        <end position="111"/>
    </location>
</feature>
<dbReference type="EMBL" id="JAFBEE010000009">
    <property type="protein sequence ID" value="MBM7615047.1"/>
    <property type="molecule type" value="Genomic_DNA"/>
</dbReference>
<dbReference type="InterPro" id="IPR003675">
    <property type="entry name" value="Rce1/LyrA-like_dom"/>
</dbReference>
<feature type="transmembrane region" description="Helical" evidence="1">
    <location>
        <begin position="142"/>
        <end position="164"/>
    </location>
</feature>
<evidence type="ECO:0000259" key="2">
    <source>
        <dbReference type="Pfam" id="PF02517"/>
    </source>
</evidence>
<reference evidence="3 4" key="1">
    <citation type="submission" date="2021-01" db="EMBL/GenBank/DDBJ databases">
        <title>Genomic Encyclopedia of Type Strains, Phase IV (KMG-IV): sequencing the most valuable type-strain genomes for metagenomic binning, comparative biology and taxonomic classification.</title>
        <authorList>
            <person name="Goeker M."/>
        </authorList>
    </citation>
    <scope>NUCLEOTIDE SEQUENCE [LARGE SCALE GENOMIC DNA]</scope>
    <source>
        <strain evidence="3 4">DSM 25890</strain>
    </source>
</reference>
<protein>
    <recommendedName>
        <fullName evidence="2">CAAX prenyl protease 2/Lysostaphin resistance protein A-like domain-containing protein</fullName>
    </recommendedName>
</protein>
<dbReference type="Pfam" id="PF02517">
    <property type="entry name" value="Rce1-like"/>
    <property type="match status" value="1"/>
</dbReference>
<evidence type="ECO:0000256" key="1">
    <source>
        <dbReference type="SAM" id="Phobius"/>
    </source>
</evidence>
<evidence type="ECO:0000313" key="3">
    <source>
        <dbReference type="EMBL" id="MBM7615047.1"/>
    </source>
</evidence>
<gene>
    <name evidence="3" type="ORF">JOC73_001609</name>
</gene>
<evidence type="ECO:0000313" key="4">
    <source>
        <dbReference type="Proteomes" id="UP001314796"/>
    </source>
</evidence>
<keyword evidence="4" id="KW-1185">Reference proteome</keyword>
<proteinExistence type="predicted"/>
<keyword evidence="1" id="KW-1133">Transmembrane helix</keyword>
<dbReference type="RefSeq" id="WP_204401836.1">
    <property type="nucleotide sequence ID" value="NZ_JAFBEE010000009.1"/>
</dbReference>
<organism evidence="3 4">
    <name type="scientific">Alkaliphilus hydrothermalis</name>
    <dbReference type="NCBI Taxonomy" id="1482730"/>
    <lineage>
        <taxon>Bacteria</taxon>
        <taxon>Bacillati</taxon>
        <taxon>Bacillota</taxon>
        <taxon>Clostridia</taxon>
        <taxon>Peptostreptococcales</taxon>
        <taxon>Natronincolaceae</taxon>
        <taxon>Alkaliphilus</taxon>
    </lineage>
</organism>
<accession>A0ABS2NQH2</accession>
<sequence>MNHVKNINNYLNSLSAPMFIFLMTIITYIVYIPFIPLIKLFLDKVGPMGGPSAINSLPPAGIFIVVVIVAPLLETFLFQLMPIKILQWIPALKSRKYIVILVSAALFASTHSYSMLYIFYTFIIGILLAYSFCVYENKKSSAFMVVVLIHALRNAVSFLLSNVIA</sequence>
<keyword evidence="1" id="KW-0472">Membrane</keyword>
<feature type="domain" description="CAAX prenyl protease 2/Lysostaphin resistance protein A-like" evidence="2">
    <location>
        <begin position="60"/>
        <end position="156"/>
    </location>
</feature>
<name>A0ABS2NQH2_9FIRM</name>
<dbReference type="Proteomes" id="UP001314796">
    <property type="component" value="Unassembled WGS sequence"/>
</dbReference>
<comment type="caution">
    <text evidence="3">The sequence shown here is derived from an EMBL/GenBank/DDBJ whole genome shotgun (WGS) entry which is preliminary data.</text>
</comment>
<keyword evidence="1" id="KW-0812">Transmembrane</keyword>
<feature type="transmembrane region" description="Helical" evidence="1">
    <location>
        <begin position="20"/>
        <end position="42"/>
    </location>
</feature>
<feature type="transmembrane region" description="Helical" evidence="1">
    <location>
        <begin position="62"/>
        <end position="83"/>
    </location>
</feature>